<feature type="transmembrane region" description="Helical" evidence="6">
    <location>
        <begin position="411"/>
        <end position="430"/>
    </location>
</feature>
<evidence type="ECO:0000256" key="6">
    <source>
        <dbReference type="SAM" id="Phobius"/>
    </source>
</evidence>
<gene>
    <name evidence="7" type="ORF">DBZ36_11215</name>
</gene>
<feature type="transmembrane region" description="Helical" evidence="6">
    <location>
        <begin position="12"/>
        <end position="33"/>
    </location>
</feature>
<evidence type="ECO:0000313" key="8">
    <source>
        <dbReference type="Proteomes" id="UP000286482"/>
    </source>
</evidence>
<protein>
    <submittedName>
        <fullName evidence="7">Uncharacterized protein</fullName>
    </submittedName>
</protein>
<keyword evidence="4 6" id="KW-1133">Transmembrane helix</keyword>
<feature type="transmembrane region" description="Helical" evidence="6">
    <location>
        <begin position="251"/>
        <end position="269"/>
    </location>
</feature>
<dbReference type="OrthoDB" id="1495589at2"/>
<dbReference type="PANTHER" id="PTHR30250">
    <property type="entry name" value="PST FAMILY PREDICTED COLANIC ACID TRANSPORTER"/>
    <property type="match status" value="1"/>
</dbReference>
<proteinExistence type="predicted"/>
<keyword evidence="2" id="KW-1003">Cell membrane</keyword>
<reference evidence="7 8" key="1">
    <citation type="submission" date="2018-09" db="EMBL/GenBank/DDBJ databases">
        <authorList>
            <person name="Wang Z."/>
        </authorList>
    </citation>
    <scope>NUCLEOTIDE SEQUENCE [LARGE SCALE GENOMIC DNA]</scope>
    <source>
        <strain evidence="7 8">ALS 81</strain>
    </source>
</reference>
<feature type="transmembrane region" description="Helical" evidence="6">
    <location>
        <begin position="45"/>
        <end position="63"/>
    </location>
</feature>
<evidence type="ECO:0000256" key="2">
    <source>
        <dbReference type="ARBA" id="ARBA00022475"/>
    </source>
</evidence>
<keyword evidence="8" id="KW-1185">Reference proteome</keyword>
<organism evidence="7 8">
    <name type="scientific">Alginatibacterium sediminis</name>
    <dbReference type="NCBI Taxonomy" id="2164068"/>
    <lineage>
        <taxon>Bacteria</taxon>
        <taxon>Pseudomonadati</taxon>
        <taxon>Pseudomonadota</taxon>
        <taxon>Gammaproteobacteria</taxon>
        <taxon>Alteromonadales</taxon>
        <taxon>Alteromonadaceae</taxon>
        <taxon>Alginatibacterium</taxon>
    </lineage>
</organism>
<feature type="transmembrane region" description="Helical" evidence="6">
    <location>
        <begin position="210"/>
        <end position="231"/>
    </location>
</feature>
<dbReference type="GO" id="GO:0005886">
    <property type="term" value="C:plasma membrane"/>
    <property type="evidence" value="ECO:0007669"/>
    <property type="project" value="UniProtKB-SubCell"/>
</dbReference>
<dbReference type="EMBL" id="RAQO01000006">
    <property type="protein sequence ID" value="RKF17822.1"/>
    <property type="molecule type" value="Genomic_DNA"/>
</dbReference>
<comment type="subcellular location">
    <subcellularLocation>
        <location evidence="1">Cell membrane</location>
        <topology evidence="1">Multi-pass membrane protein</topology>
    </subcellularLocation>
</comment>
<evidence type="ECO:0000256" key="3">
    <source>
        <dbReference type="ARBA" id="ARBA00022692"/>
    </source>
</evidence>
<dbReference type="InterPro" id="IPR050833">
    <property type="entry name" value="Poly_Biosynth_Transport"/>
</dbReference>
<feature type="transmembrane region" description="Helical" evidence="6">
    <location>
        <begin position="436"/>
        <end position="455"/>
    </location>
</feature>
<evidence type="ECO:0000256" key="5">
    <source>
        <dbReference type="ARBA" id="ARBA00023136"/>
    </source>
</evidence>
<accession>A0A420EB01</accession>
<feature type="transmembrane region" description="Helical" evidence="6">
    <location>
        <begin position="351"/>
        <end position="371"/>
    </location>
</feature>
<evidence type="ECO:0000256" key="1">
    <source>
        <dbReference type="ARBA" id="ARBA00004651"/>
    </source>
</evidence>
<dbReference type="InterPro" id="IPR002797">
    <property type="entry name" value="Polysacc_synth"/>
</dbReference>
<dbReference type="Proteomes" id="UP000286482">
    <property type="component" value="Unassembled WGS sequence"/>
</dbReference>
<feature type="transmembrane region" description="Helical" evidence="6">
    <location>
        <begin position="176"/>
        <end position="198"/>
    </location>
</feature>
<feature type="transmembrane region" description="Helical" evidence="6">
    <location>
        <begin position="111"/>
        <end position="128"/>
    </location>
</feature>
<keyword evidence="3 6" id="KW-0812">Transmembrane</keyword>
<evidence type="ECO:0000256" key="4">
    <source>
        <dbReference type="ARBA" id="ARBA00022989"/>
    </source>
</evidence>
<dbReference type="Pfam" id="PF01943">
    <property type="entry name" value="Polysacc_synt"/>
    <property type="match status" value="1"/>
</dbReference>
<dbReference type="PANTHER" id="PTHR30250:SF11">
    <property type="entry name" value="O-ANTIGEN TRANSPORTER-RELATED"/>
    <property type="match status" value="1"/>
</dbReference>
<keyword evidence="5 6" id="KW-0472">Membrane</keyword>
<dbReference type="AlphaFoldDB" id="A0A420EB01"/>
<sequence>MKDKLVRASLIYGITNIVSQGGVFLLLPLYSFILTKAEYGLVAKYEIYTFIIAVFFSLCLDRAAQRLFFDHSDQERKNVLSTLYFSVLAFSTCSMLFFFLVLSFYPERSSGALIYATLFCFFTVNGLISTQFFQFSEKPIAYAAIKLTTVLSNVALISYTLYFYSATAETKLASDAVVSGIAFFIHFLIAIRFFGINFQYKYLQQGLKFALPFVPTLLISWVIVLSSRIFLEFYGDIADVGVYSMAYKLSSVILVIGAAINMAYTPYFYRNAALGDSEEKSLENTSNTILYFLLALLIGFLTFNAEIIHYFLDTKYSSIGGLVFIISIACYVSVFNSFTFVLYILQSKRSILNLAASIVSALVSVVLNYSLIPKYGVYGAAASLLIATFLLSIFQCYYSKQGFYLQLQWRRHFLGLLSAISYGIFVHQIPLSIETIVLKLTIAIIALAFISKRMFLIKKII</sequence>
<feature type="transmembrane region" description="Helical" evidence="6">
    <location>
        <begin position="289"/>
        <end position="312"/>
    </location>
</feature>
<feature type="transmembrane region" description="Helical" evidence="6">
    <location>
        <begin position="83"/>
        <end position="105"/>
    </location>
</feature>
<dbReference type="RefSeq" id="WP_120355049.1">
    <property type="nucleotide sequence ID" value="NZ_RAQO01000006.1"/>
</dbReference>
<evidence type="ECO:0000313" key="7">
    <source>
        <dbReference type="EMBL" id="RKF17822.1"/>
    </source>
</evidence>
<name>A0A420EB01_9ALTE</name>
<comment type="caution">
    <text evidence="7">The sequence shown here is derived from an EMBL/GenBank/DDBJ whole genome shotgun (WGS) entry which is preliminary data.</text>
</comment>
<feature type="transmembrane region" description="Helical" evidence="6">
    <location>
        <begin position="318"/>
        <end position="344"/>
    </location>
</feature>
<feature type="transmembrane region" description="Helical" evidence="6">
    <location>
        <begin position="140"/>
        <end position="164"/>
    </location>
</feature>
<feature type="transmembrane region" description="Helical" evidence="6">
    <location>
        <begin position="377"/>
        <end position="399"/>
    </location>
</feature>